<comment type="caution">
    <text evidence="1">The sequence shown here is derived from an EMBL/GenBank/DDBJ whole genome shotgun (WGS) entry which is preliminary data.</text>
</comment>
<dbReference type="EMBL" id="JAUNZN010000007">
    <property type="protein sequence ID" value="KAK4818048.1"/>
    <property type="molecule type" value="Genomic_DNA"/>
</dbReference>
<name>A0AAN7NVY8_MYCAM</name>
<evidence type="ECO:0000313" key="2">
    <source>
        <dbReference type="Proteomes" id="UP001333110"/>
    </source>
</evidence>
<organism evidence="1 2">
    <name type="scientific">Mycteria americana</name>
    <name type="common">Wood stork</name>
    <dbReference type="NCBI Taxonomy" id="33587"/>
    <lineage>
        <taxon>Eukaryota</taxon>
        <taxon>Metazoa</taxon>
        <taxon>Chordata</taxon>
        <taxon>Craniata</taxon>
        <taxon>Vertebrata</taxon>
        <taxon>Euteleostomi</taxon>
        <taxon>Archelosauria</taxon>
        <taxon>Archosauria</taxon>
        <taxon>Dinosauria</taxon>
        <taxon>Saurischia</taxon>
        <taxon>Theropoda</taxon>
        <taxon>Coelurosauria</taxon>
        <taxon>Aves</taxon>
        <taxon>Neognathae</taxon>
        <taxon>Neoaves</taxon>
        <taxon>Aequornithes</taxon>
        <taxon>Ciconiiformes</taxon>
        <taxon>Ciconiidae</taxon>
        <taxon>Mycteria</taxon>
    </lineage>
</organism>
<gene>
    <name evidence="1" type="ORF">QYF61_004575</name>
</gene>
<evidence type="ECO:0000313" key="1">
    <source>
        <dbReference type="EMBL" id="KAK4818048.1"/>
    </source>
</evidence>
<accession>A0AAN7NVY8</accession>
<reference evidence="1 2" key="1">
    <citation type="journal article" date="2023" name="J. Hered.">
        <title>Chromosome-level genome of the wood stork (Mycteria americana) provides insight into avian chromosome evolution.</title>
        <authorList>
            <person name="Flamio R. Jr."/>
            <person name="Ramstad K.M."/>
        </authorList>
    </citation>
    <scope>NUCLEOTIDE SEQUENCE [LARGE SCALE GENOMIC DNA]</scope>
    <source>
        <strain evidence="1">JAX WOST 10</strain>
    </source>
</reference>
<dbReference type="Proteomes" id="UP001333110">
    <property type="component" value="Unassembled WGS sequence"/>
</dbReference>
<dbReference type="AlphaFoldDB" id="A0AAN7NVY8"/>
<sequence>MEQPREADWSSIGAHMEEYQGVIVRGLVKFRQSLRSILDLSLWEAANFSIQQPFTPGVYGTLSTEALETPTSPKTKHTYDLHSPLCLVAASSCSRQGSEPGAAAAPRVL</sequence>
<protein>
    <submittedName>
        <fullName evidence="1">Uncharacterized protein</fullName>
    </submittedName>
</protein>
<proteinExistence type="predicted"/>
<keyword evidence="2" id="KW-1185">Reference proteome</keyword>